<dbReference type="GO" id="GO:0003677">
    <property type="term" value="F:DNA binding"/>
    <property type="evidence" value="ECO:0007669"/>
    <property type="project" value="InterPro"/>
</dbReference>
<protein>
    <submittedName>
        <fullName evidence="8">Predicted protein</fullName>
    </submittedName>
</protein>
<dbReference type="OrthoDB" id="6513042at2759"/>
<dbReference type="Gene3D" id="3.40.50.300">
    <property type="entry name" value="P-loop containing nucleotide triphosphate hydrolases"/>
    <property type="match status" value="2"/>
</dbReference>
<feature type="region of interest" description="Disordered" evidence="3">
    <location>
        <begin position="139"/>
        <end position="158"/>
    </location>
</feature>
<evidence type="ECO:0000256" key="3">
    <source>
        <dbReference type="SAM" id="MobiDB-lite"/>
    </source>
</evidence>
<keyword evidence="9" id="KW-1185">Reference proteome</keyword>
<dbReference type="GO" id="GO:0043139">
    <property type="term" value="F:5'-3' DNA helicase activity"/>
    <property type="evidence" value="ECO:0007669"/>
    <property type="project" value="InterPro"/>
</dbReference>
<evidence type="ECO:0000259" key="6">
    <source>
        <dbReference type="Pfam" id="PF18335"/>
    </source>
</evidence>
<evidence type="ECO:0000313" key="9">
    <source>
        <dbReference type="Proteomes" id="UP000001876"/>
    </source>
</evidence>
<dbReference type="RefSeq" id="XP_003055584.1">
    <property type="nucleotide sequence ID" value="XM_003055538.1"/>
</dbReference>
<dbReference type="PANTHER" id="PTHR43788">
    <property type="entry name" value="DNA2/NAM7 HELICASE FAMILY MEMBER"/>
    <property type="match status" value="1"/>
</dbReference>
<organism evidence="9">
    <name type="scientific">Micromonas pusilla (strain CCMP1545)</name>
    <name type="common">Picoplanktonic green alga</name>
    <dbReference type="NCBI Taxonomy" id="564608"/>
    <lineage>
        <taxon>Eukaryota</taxon>
        <taxon>Viridiplantae</taxon>
        <taxon>Chlorophyta</taxon>
        <taxon>Mamiellophyceae</taxon>
        <taxon>Mamiellales</taxon>
        <taxon>Mamiellaceae</taxon>
        <taxon>Micromonas</taxon>
    </lineage>
</organism>
<dbReference type="InterPro" id="IPR055446">
    <property type="entry name" value="RecD2_N_OB"/>
</dbReference>
<feature type="compositionally biased region" description="Low complexity" evidence="3">
    <location>
        <begin position="105"/>
        <end position="118"/>
    </location>
</feature>
<evidence type="ECO:0000259" key="5">
    <source>
        <dbReference type="Pfam" id="PF14490"/>
    </source>
</evidence>
<dbReference type="InterPro" id="IPR041451">
    <property type="entry name" value="RecD2_SH13"/>
</dbReference>
<feature type="domain" description="ATP-dependent RecD2 DNA helicase-like helix-hairpin-helix" evidence="5">
    <location>
        <begin position="345"/>
        <end position="434"/>
    </location>
</feature>
<dbReference type="OMA" id="KKVHPWS"/>
<reference evidence="8 9" key="1">
    <citation type="journal article" date="2009" name="Science">
        <title>Green evolution and dynamic adaptations revealed by genomes of the marine picoeukaryotes Micromonas.</title>
        <authorList>
            <person name="Worden A.Z."/>
            <person name="Lee J.H."/>
            <person name="Mock T."/>
            <person name="Rouze P."/>
            <person name="Simmons M.P."/>
            <person name="Aerts A.L."/>
            <person name="Allen A.E."/>
            <person name="Cuvelier M.L."/>
            <person name="Derelle E."/>
            <person name="Everett M.V."/>
            <person name="Foulon E."/>
            <person name="Grimwood J."/>
            <person name="Gundlach H."/>
            <person name="Henrissat B."/>
            <person name="Napoli C."/>
            <person name="McDonald S.M."/>
            <person name="Parker M.S."/>
            <person name="Rombauts S."/>
            <person name="Salamov A."/>
            <person name="Von Dassow P."/>
            <person name="Badger J.H."/>
            <person name="Coutinho P.M."/>
            <person name="Demir E."/>
            <person name="Dubchak I."/>
            <person name="Gentemann C."/>
            <person name="Eikrem W."/>
            <person name="Gready J.E."/>
            <person name="John U."/>
            <person name="Lanier W."/>
            <person name="Lindquist E.A."/>
            <person name="Lucas S."/>
            <person name="Mayer K.F."/>
            <person name="Moreau H."/>
            <person name="Not F."/>
            <person name="Otillar R."/>
            <person name="Panaud O."/>
            <person name="Pangilinan J."/>
            <person name="Paulsen I."/>
            <person name="Piegu B."/>
            <person name="Poliakov A."/>
            <person name="Robbens S."/>
            <person name="Schmutz J."/>
            <person name="Toulza E."/>
            <person name="Wyss T."/>
            <person name="Zelensky A."/>
            <person name="Zhou K."/>
            <person name="Armbrust E.V."/>
            <person name="Bhattacharya D."/>
            <person name="Goodenough U.W."/>
            <person name="Van de Peer Y."/>
            <person name="Grigoriev I.V."/>
        </authorList>
    </citation>
    <scope>NUCLEOTIDE SEQUENCE [LARGE SCALE GENOMIC DNA]</scope>
    <source>
        <strain evidence="8 9">CCMP1545</strain>
    </source>
</reference>
<evidence type="ECO:0000259" key="7">
    <source>
        <dbReference type="Pfam" id="PF23139"/>
    </source>
</evidence>
<dbReference type="InterPro" id="IPR029493">
    <property type="entry name" value="RecD2-like_HHH"/>
</dbReference>
<dbReference type="InterPro" id="IPR010994">
    <property type="entry name" value="RuvA_2-like"/>
</dbReference>
<dbReference type="GO" id="GO:0009338">
    <property type="term" value="C:exodeoxyribonuclease V complex"/>
    <property type="evidence" value="ECO:0007669"/>
    <property type="project" value="TreeGrafter"/>
</dbReference>
<feature type="domain" description="ATP-dependent RecD2 DNA helicase SH3" evidence="6">
    <location>
        <begin position="858"/>
        <end position="921"/>
    </location>
</feature>
<dbReference type="GeneID" id="9680928"/>
<dbReference type="CDD" id="cd17933">
    <property type="entry name" value="DEXSc_RecD-like"/>
    <property type="match status" value="1"/>
</dbReference>
<proteinExistence type="inferred from homology"/>
<dbReference type="InterPro" id="IPR006345">
    <property type="entry name" value="RecD2"/>
</dbReference>
<dbReference type="GO" id="GO:0017116">
    <property type="term" value="F:single-stranded DNA helicase activity"/>
    <property type="evidence" value="ECO:0007669"/>
    <property type="project" value="TreeGrafter"/>
</dbReference>
<dbReference type="SUPFAM" id="SSF52540">
    <property type="entry name" value="P-loop containing nucleoside triphosphate hydrolases"/>
    <property type="match status" value="2"/>
</dbReference>
<dbReference type="InterPro" id="IPR027417">
    <property type="entry name" value="P-loop_NTPase"/>
</dbReference>
<dbReference type="Gene3D" id="1.10.10.2220">
    <property type="match status" value="1"/>
</dbReference>
<dbReference type="PANTHER" id="PTHR43788:SF6">
    <property type="entry name" value="DNA HELICASE B"/>
    <property type="match status" value="1"/>
</dbReference>
<name>C1MI09_MICPC</name>
<dbReference type="Pfam" id="PF13538">
    <property type="entry name" value="UvrD_C_2"/>
    <property type="match status" value="1"/>
</dbReference>
<evidence type="ECO:0000313" key="8">
    <source>
        <dbReference type="EMBL" id="EEH60836.1"/>
    </source>
</evidence>
<feature type="domain" description="ATP-dependent RecD2 DNA helicase OB-fold" evidence="7">
    <location>
        <begin position="164"/>
        <end position="267"/>
    </location>
</feature>
<dbReference type="GO" id="GO:0006310">
    <property type="term" value="P:DNA recombination"/>
    <property type="evidence" value="ECO:0007669"/>
    <property type="project" value="InterPro"/>
</dbReference>
<keyword evidence="1" id="KW-0547">Nucleotide-binding</keyword>
<feature type="compositionally biased region" description="Polar residues" evidence="3">
    <location>
        <begin position="1"/>
        <end position="19"/>
    </location>
</feature>
<dbReference type="Proteomes" id="UP000001876">
    <property type="component" value="Unassembled WGS sequence"/>
</dbReference>
<dbReference type="CDD" id="cd18809">
    <property type="entry name" value="SF1_C_RecD"/>
    <property type="match status" value="1"/>
</dbReference>
<dbReference type="Pfam" id="PF18335">
    <property type="entry name" value="SH3_13"/>
    <property type="match status" value="1"/>
</dbReference>
<dbReference type="Gene3D" id="1.10.150.20">
    <property type="entry name" value="5' to 3' exonuclease, C-terminal subdomain"/>
    <property type="match status" value="1"/>
</dbReference>
<dbReference type="Pfam" id="PF23139">
    <property type="entry name" value="OB_YrrC"/>
    <property type="match status" value="1"/>
</dbReference>
<feature type="region of interest" description="Disordered" evidence="3">
    <location>
        <begin position="1013"/>
        <end position="1034"/>
    </location>
</feature>
<evidence type="ECO:0000256" key="2">
    <source>
        <dbReference type="ARBA" id="ARBA00022840"/>
    </source>
</evidence>
<dbReference type="Pfam" id="PF13604">
    <property type="entry name" value="AAA_30"/>
    <property type="match status" value="1"/>
</dbReference>
<keyword evidence="2" id="KW-0067">ATP-binding</keyword>
<dbReference type="SUPFAM" id="SSF47781">
    <property type="entry name" value="RuvA domain 2-like"/>
    <property type="match status" value="1"/>
</dbReference>
<dbReference type="KEGG" id="mpp:MICPUCDRAFT_50392"/>
<feature type="compositionally biased region" description="Low complexity" evidence="3">
    <location>
        <begin position="24"/>
        <end position="45"/>
    </location>
</feature>
<dbReference type="InterPro" id="IPR050534">
    <property type="entry name" value="Coronavir_polyprotein_1ab"/>
</dbReference>
<sequence>MAQTLPRSEPSFSSRSCRASANVGMRRLASLARGALPRRAATAARGGDRGHRGGSARWTIPGRSSSSSSIVAEFTSGGSPPSSNGGGAAGHGQHRNAARASGVDPRSASFASRAAAEAPSRRRTAPAAIEELGPPADAAAVAAAPPPPPPGPRQNAKPTAIVGETLTGEVKRITFHNPDNHYTVARLAVCKDDVAALPIGATAVTKGGRGAKYQKRKTKKDAGGAGGAKEAVITITGYIPNVAEGLNLRLTGDWRDDEKWGTQFVLNASPEELAPPTDEPAMLRYLSGGALPGCGKVTAERLVTHFGARTFEVLDSPDATRELTRCPGVGAKTAEKLKKNWDVTRGRRGATAFLEEHGVYPALAQRVAAKYGANTEEEVKKDPFEALYMLRGATFHRADALAARLGKSADDPARLAAAMLQVLNVNASSEGHVYLHWREMRDGVARLLGPKQAAGLQKGALVAAADELLAKKRINRIVAPAKGADEAASASDDEHDASWARYGVFAAVLYDAEAHVAKDIARRLKMQKRAPDVPRVRRWLKAAAEREGWRLLSPAQEAFLDLALREPISVLTGGPGTGKTFAVHIAVRLWRAMGRKVLMCAPTGRAAQRLAEIASAGRSMSSPVQSSTIHRLLEQRAGKRGGAGEEDDDPSDALEFAWKGKFARCKASPLDADVVVVDESSMLDLPLCAALLDAVKPDAQVVFVGDADQLPSVGPGSVLRDVLQSRAVPAVQLSEVFRQAEQSGIIRAAHSMNAGRIPEVPTRRWDDATRTIVGPGPGGGGGSSSNANQSGPLSYQTETWEGADCVWVTVPEDGENAYEGALAALFDGALPALDGLNPTTDLQVLTPFRRGVASTSQLNVFLQERLNPPSDGRLETKAGEITFREGDRVLQQRNDYVKEVFNGDLGTVDAVNGDGSVRVVFGGAAAAAALVPAREVTYSRSELRDLLPAWALTVHKAQGSEYKAVVLCLAENHRPLLRRELVYTAASRAKEVLVILSPERALRTAVQTVGNNSRNTSLARRLSPHGRRAPSCPSEAAIAAAGEVKAKREAAAAAAAAGRPRTGDVDVA</sequence>
<dbReference type="EMBL" id="GG663735">
    <property type="protein sequence ID" value="EEH60836.1"/>
    <property type="molecule type" value="Genomic_DNA"/>
</dbReference>
<dbReference type="HAMAP" id="MF_01488">
    <property type="entry name" value="RecD2"/>
    <property type="match status" value="1"/>
</dbReference>
<feature type="region of interest" description="Disordered" evidence="3">
    <location>
        <begin position="768"/>
        <end position="795"/>
    </location>
</feature>
<feature type="compositionally biased region" description="Polar residues" evidence="3">
    <location>
        <begin position="786"/>
        <end position="795"/>
    </location>
</feature>
<dbReference type="GO" id="GO:0005524">
    <property type="term" value="F:ATP binding"/>
    <property type="evidence" value="ECO:0007669"/>
    <property type="project" value="UniProtKB-KW"/>
</dbReference>
<evidence type="ECO:0000256" key="1">
    <source>
        <dbReference type="ARBA" id="ARBA00022741"/>
    </source>
</evidence>
<feature type="region of interest" description="Disordered" evidence="3">
    <location>
        <begin position="1"/>
        <end position="125"/>
    </location>
</feature>
<dbReference type="STRING" id="564608.C1MI09"/>
<dbReference type="Pfam" id="PF14490">
    <property type="entry name" value="HHH_RecD2"/>
    <property type="match status" value="1"/>
</dbReference>
<gene>
    <name evidence="8" type="ORF">MICPUCDRAFT_50392</name>
</gene>
<dbReference type="InterPro" id="IPR027785">
    <property type="entry name" value="UvrD-like_helicase_C"/>
</dbReference>
<dbReference type="AlphaFoldDB" id="C1MI09"/>
<feature type="domain" description="UvrD-like helicase C-terminal" evidence="4">
    <location>
        <begin position="948"/>
        <end position="995"/>
    </location>
</feature>
<evidence type="ECO:0000259" key="4">
    <source>
        <dbReference type="Pfam" id="PF13538"/>
    </source>
</evidence>
<dbReference type="eggNOG" id="ENOG502RRFY">
    <property type="taxonomic scope" value="Eukaryota"/>
</dbReference>
<accession>C1MI09</accession>